<dbReference type="PANTHER" id="PTHR10412">
    <property type="entry name" value="MANNOSYL-OLIGOSACCHARIDE GLUCOSIDASE"/>
    <property type="match status" value="1"/>
</dbReference>
<gene>
    <name evidence="5" type="ORF">OD355_03310</name>
</gene>
<proteinExistence type="inferred from homology"/>
<organism evidence="5 6">
    <name type="scientific">Haoranjiania flava</name>
    <dbReference type="NCBI Taxonomy" id="1856322"/>
    <lineage>
        <taxon>Bacteria</taxon>
        <taxon>Pseudomonadati</taxon>
        <taxon>Bacteroidota</taxon>
        <taxon>Chitinophagia</taxon>
        <taxon>Chitinophagales</taxon>
        <taxon>Chitinophagaceae</taxon>
        <taxon>Haoranjiania</taxon>
    </lineage>
</organism>
<dbReference type="PANTHER" id="PTHR10412:SF11">
    <property type="entry name" value="MANNOSYL-OLIGOSACCHARIDE GLUCOSIDASE"/>
    <property type="match status" value="1"/>
</dbReference>
<dbReference type="InterPro" id="IPR004888">
    <property type="entry name" value="Glycoside_hydrolase_63"/>
</dbReference>
<dbReference type="GO" id="GO:0004573">
    <property type="term" value="F:Glc3Man9GlcNAc2 oligosaccharide glucosidase activity"/>
    <property type="evidence" value="ECO:0007669"/>
    <property type="project" value="InterPro"/>
</dbReference>
<keyword evidence="3 5" id="KW-0326">Glycosidase</keyword>
<keyword evidence="2" id="KW-0378">Hydrolase</keyword>
<dbReference type="Pfam" id="PF22422">
    <property type="entry name" value="MGH1-like_GH"/>
    <property type="match status" value="1"/>
</dbReference>
<dbReference type="InterPro" id="IPR008928">
    <property type="entry name" value="6-hairpin_glycosidase_sf"/>
</dbReference>
<dbReference type="EMBL" id="JAOTPL010000003">
    <property type="protein sequence ID" value="MCU7693539.1"/>
    <property type="molecule type" value="Genomic_DNA"/>
</dbReference>
<evidence type="ECO:0000256" key="1">
    <source>
        <dbReference type="ARBA" id="ARBA00010833"/>
    </source>
</evidence>
<dbReference type="InterPro" id="IPR054491">
    <property type="entry name" value="MGH1-like_GH"/>
</dbReference>
<evidence type="ECO:0000256" key="2">
    <source>
        <dbReference type="ARBA" id="ARBA00022801"/>
    </source>
</evidence>
<comment type="caution">
    <text evidence="5">The sequence shown here is derived from an EMBL/GenBank/DDBJ whole genome shotgun (WGS) entry which is preliminary data.</text>
</comment>
<dbReference type="SUPFAM" id="SSF48208">
    <property type="entry name" value="Six-hairpin glycosidases"/>
    <property type="match status" value="1"/>
</dbReference>
<feature type="domain" description="Mannosylglycerate hydrolase MGH1-like glycoside hydrolase" evidence="4">
    <location>
        <begin position="317"/>
        <end position="637"/>
    </location>
</feature>
<evidence type="ECO:0000256" key="3">
    <source>
        <dbReference type="ARBA" id="ARBA00023295"/>
    </source>
</evidence>
<evidence type="ECO:0000259" key="4">
    <source>
        <dbReference type="Pfam" id="PF22422"/>
    </source>
</evidence>
<reference evidence="5" key="1">
    <citation type="submission" date="2022-10" db="EMBL/GenBank/DDBJ databases">
        <authorList>
            <person name="Kim H.S."/>
            <person name="Kim J.-S."/>
            <person name="Suh M.K."/>
            <person name="Eom M.K."/>
            <person name="Lee J.-S."/>
        </authorList>
    </citation>
    <scope>NUCLEOTIDE SEQUENCE</scope>
    <source>
        <strain evidence="5">LIP-5</strain>
    </source>
</reference>
<dbReference type="RefSeq" id="WP_263037027.1">
    <property type="nucleotide sequence ID" value="NZ_JAOTPL010000003.1"/>
</dbReference>
<accession>A0AAE3LJM7</accession>
<dbReference type="GO" id="GO:0006487">
    <property type="term" value="P:protein N-linked glycosylation"/>
    <property type="evidence" value="ECO:0007669"/>
    <property type="project" value="TreeGrafter"/>
</dbReference>
<dbReference type="Gene3D" id="2.70.98.50">
    <property type="entry name" value="putative glycoside hydrolase family protein from bacillus halodurans"/>
    <property type="match status" value="1"/>
</dbReference>
<name>A0AAE3LJM7_9BACT</name>
<dbReference type="Gene3D" id="1.50.10.10">
    <property type="match status" value="1"/>
</dbReference>
<comment type="similarity">
    <text evidence="1">Belongs to the glycosyl hydrolase 63 family.</text>
</comment>
<dbReference type="Proteomes" id="UP001209317">
    <property type="component" value="Unassembled WGS sequence"/>
</dbReference>
<dbReference type="InterPro" id="IPR012341">
    <property type="entry name" value="6hp_glycosidase-like_sf"/>
</dbReference>
<keyword evidence="6" id="KW-1185">Reference proteome</keyword>
<dbReference type="AlphaFoldDB" id="A0AAE3LJM7"/>
<evidence type="ECO:0000313" key="5">
    <source>
        <dbReference type="EMBL" id="MCU7693539.1"/>
    </source>
</evidence>
<sequence length="651" mass="73951">MLPATISKSKKLGLTVAFLLGTTALLQSCKAGQNPAQGKKDYRMDYPNLLNVVYTPNSGRLQGQGMFTDMGSWMGFTIPARGASYNGFCGPFDLDNRTWVSESVFKLSALNKNRQELVYKPDTAIYYPGKLLMKSSSGLEKLDQALVFITANHALLKCSSAKDVYFKLEGSLSGPMVWTRQGNSLLSTLKKGEIIMLSFPGNVSLDVSGKAYTASSKNCVRQLNVVVSYFNSSEEHSRRKAEAAGILKRANEKFDANSNRWNGYIRANLRSDMPLKNNKVMVKSIMTLISNWRSPKGALYHAGLVPSHAMDYFVGFWAWDSWKHAVALSSIDNKLAKDQMRTMFDYQDETGMIADCIYTDSAENNYRDSKPPLAAWAVDAIYKADGDKAFLKEMYPKLLKYYQWWYTYRDHDKNGICEYGATDGTLEAAKWESGMDNAIRFDRTMMLKNSPNAWSMDQESVDLNAYLHLEYELLKKFAKVLSVPFKEIDRKAVLQKYFFSNRHGYFFDKTLKGDFIEVYGPEGWTPLWTGLANKQQAERVAKIMFDPKKFSTYIPFPTAAADNPKFNSRGYWRGPIWLDQVYFAIAGLRKYGYTQEADTYTRQVFGRLKGLDGDAPIHENYDVHTGQRLKASHFSWSAAHLFLMYKDMGKK</sequence>
<dbReference type="GO" id="GO:0009311">
    <property type="term" value="P:oligosaccharide metabolic process"/>
    <property type="evidence" value="ECO:0007669"/>
    <property type="project" value="InterPro"/>
</dbReference>
<evidence type="ECO:0000313" key="6">
    <source>
        <dbReference type="Proteomes" id="UP001209317"/>
    </source>
</evidence>
<protein>
    <submittedName>
        <fullName evidence="5">Trehalase family glycosidase</fullName>
    </submittedName>
</protein>